<dbReference type="RefSeq" id="WP_079465012.1">
    <property type="nucleotide sequence ID" value="NZ_CP033934.1"/>
</dbReference>
<evidence type="ECO:0000313" key="1">
    <source>
        <dbReference type="EMBL" id="SKB69388.1"/>
    </source>
</evidence>
<evidence type="ECO:0008006" key="5">
    <source>
        <dbReference type="Google" id="ProtNLM"/>
    </source>
</evidence>
<dbReference type="Proteomes" id="UP000251937">
    <property type="component" value="Unassembled WGS sequence"/>
</dbReference>
<protein>
    <recommendedName>
        <fullName evidence="5">Lipoprotein</fullName>
    </recommendedName>
</protein>
<accession>A0AAX2IPF4</accession>
<reference evidence="2 4" key="2">
    <citation type="submission" date="2018-06" db="EMBL/GenBank/DDBJ databases">
        <authorList>
            <consortium name="Pathogen Informatics"/>
            <person name="Doyle S."/>
        </authorList>
    </citation>
    <scope>NUCLEOTIDE SEQUENCE [LARGE SCALE GENOMIC DNA]</scope>
    <source>
        <strain evidence="2 4">NCTC11212</strain>
    </source>
</reference>
<dbReference type="EMBL" id="FUZE01000006">
    <property type="protein sequence ID" value="SKB69388.1"/>
    <property type="molecule type" value="Genomic_DNA"/>
</dbReference>
<dbReference type="PROSITE" id="PS51257">
    <property type="entry name" value="PROKAR_LIPOPROTEIN"/>
    <property type="match status" value="1"/>
</dbReference>
<dbReference type="EMBL" id="UAVR01000015">
    <property type="protein sequence ID" value="SQA91531.1"/>
    <property type="molecule type" value="Genomic_DNA"/>
</dbReference>
<proteinExistence type="predicted"/>
<comment type="caution">
    <text evidence="2">The sequence shown here is derived from an EMBL/GenBank/DDBJ whole genome shotgun (WGS) entry which is preliminary data.</text>
</comment>
<evidence type="ECO:0000313" key="2">
    <source>
        <dbReference type="EMBL" id="SQA91531.1"/>
    </source>
</evidence>
<sequence length="238" mass="27735">MKRIIFIVSLISIVSCSGSSENRSNSNNIETESPIQNLNVQTSTFSEIDSSGVLMFPLKMGETKREDGGSSYKDIPSYYFWNIMFFNSNTNNYYLLTKDKILIESFNEEYYDDTKTVSTYKTNYIFYTAKSLDYNKDNLLNDKDPSYLFVSDKEGMNFKQLSPDNYHLSNWKYIKSTNKVIFTASKDSDKNSLFDDKDEVVAFEVNVDLNESAKEIFNNETKSELKKLYDRDWKKVKK</sequence>
<dbReference type="KEGG" id="cbp:EB354_08025"/>
<dbReference type="AlphaFoldDB" id="A0AAX2IPF4"/>
<name>A0AAX2IPF4_9FLAO</name>
<evidence type="ECO:0000313" key="4">
    <source>
        <dbReference type="Proteomes" id="UP000251937"/>
    </source>
</evidence>
<evidence type="ECO:0000313" key="3">
    <source>
        <dbReference type="Proteomes" id="UP000190669"/>
    </source>
</evidence>
<dbReference type="Proteomes" id="UP000190669">
    <property type="component" value="Unassembled WGS sequence"/>
</dbReference>
<gene>
    <name evidence="2" type="ORF">NCTC11212_03165</name>
    <name evidence="1" type="ORF">SAMN05421800_10691</name>
</gene>
<keyword evidence="3" id="KW-1185">Reference proteome</keyword>
<organism evidence="2 4">
    <name type="scientific">Chryseobacterium balustinum</name>
    <dbReference type="NCBI Taxonomy" id="246"/>
    <lineage>
        <taxon>Bacteria</taxon>
        <taxon>Pseudomonadati</taxon>
        <taxon>Bacteroidota</taxon>
        <taxon>Flavobacteriia</taxon>
        <taxon>Flavobacteriales</taxon>
        <taxon>Weeksellaceae</taxon>
        <taxon>Chryseobacterium group</taxon>
        <taxon>Chryseobacterium</taxon>
    </lineage>
</organism>
<reference evidence="1 3" key="1">
    <citation type="submission" date="2017-02" db="EMBL/GenBank/DDBJ databases">
        <authorList>
            <person name="Varghese N."/>
            <person name="Submissions S."/>
        </authorList>
    </citation>
    <scope>NUCLEOTIDE SEQUENCE [LARGE SCALE GENOMIC DNA]</scope>
    <source>
        <strain evidence="1 3">DSM 16775</strain>
    </source>
</reference>